<proteinExistence type="predicted"/>
<name>A0A7Y9FE86_9CELL</name>
<evidence type="ECO:0000313" key="3">
    <source>
        <dbReference type="EMBL" id="NYD85734.1"/>
    </source>
</evidence>
<comment type="caution">
    <text evidence="3">The sequence shown here is derived from an EMBL/GenBank/DDBJ whole genome shotgun (WGS) entry which is preliminary data.</text>
</comment>
<protein>
    <submittedName>
        <fullName evidence="3">Uncharacterized protein</fullName>
    </submittedName>
</protein>
<dbReference type="EMBL" id="BONN01000001">
    <property type="protein sequence ID" value="GIG31259.1"/>
    <property type="molecule type" value="Genomic_DNA"/>
</dbReference>
<dbReference type="Proteomes" id="UP000577956">
    <property type="component" value="Unassembled WGS sequence"/>
</dbReference>
<accession>A0A7Y9FE86</accession>
<evidence type="ECO:0000313" key="4">
    <source>
        <dbReference type="Proteomes" id="UP000577956"/>
    </source>
</evidence>
<gene>
    <name evidence="3" type="ORF">BKA21_001283</name>
    <name evidence="2" type="ORF">Col01nite_04180</name>
</gene>
<reference evidence="3 4" key="1">
    <citation type="submission" date="2020-07" db="EMBL/GenBank/DDBJ databases">
        <title>Sequencing the genomes of 1000 actinobacteria strains.</title>
        <authorList>
            <person name="Klenk H.-P."/>
        </authorList>
    </citation>
    <scope>NUCLEOTIDE SEQUENCE [LARGE SCALE GENOMIC DNA]</scope>
    <source>
        <strain evidence="3 4">DSM 24482</strain>
    </source>
</reference>
<evidence type="ECO:0000313" key="5">
    <source>
        <dbReference type="Proteomes" id="UP000618382"/>
    </source>
</evidence>
<evidence type="ECO:0000313" key="2">
    <source>
        <dbReference type="EMBL" id="GIG31259.1"/>
    </source>
</evidence>
<reference evidence="2 5" key="2">
    <citation type="submission" date="2021-01" db="EMBL/GenBank/DDBJ databases">
        <title>Whole genome shotgun sequence of Cellulomonas oligotrophica NBRC 109435.</title>
        <authorList>
            <person name="Komaki H."/>
            <person name="Tamura T."/>
        </authorList>
    </citation>
    <scope>NUCLEOTIDE SEQUENCE [LARGE SCALE GENOMIC DNA]</scope>
    <source>
        <strain evidence="2 5">NBRC 109435</strain>
    </source>
</reference>
<evidence type="ECO:0000256" key="1">
    <source>
        <dbReference type="SAM" id="MobiDB-lite"/>
    </source>
</evidence>
<organism evidence="3 4">
    <name type="scientific">Cellulomonas oligotrophica</name>
    <dbReference type="NCBI Taxonomy" id="931536"/>
    <lineage>
        <taxon>Bacteria</taxon>
        <taxon>Bacillati</taxon>
        <taxon>Actinomycetota</taxon>
        <taxon>Actinomycetes</taxon>
        <taxon>Micrococcales</taxon>
        <taxon>Cellulomonadaceae</taxon>
        <taxon>Cellulomonas</taxon>
    </lineage>
</organism>
<sequence length="48" mass="4922">MELHPAAGHPQNSAQNVLRPSAERLSAWAAMAASRAAGTSLPTPNRGA</sequence>
<feature type="region of interest" description="Disordered" evidence="1">
    <location>
        <begin position="1"/>
        <end position="20"/>
    </location>
</feature>
<dbReference type="Proteomes" id="UP000618382">
    <property type="component" value="Unassembled WGS sequence"/>
</dbReference>
<dbReference type="RefSeq" id="WP_160158497.1">
    <property type="nucleotide sequence ID" value="NZ_BAABFI010000018.1"/>
</dbReference>
<dbReference type="EMBL" id="JACCBK010000001">
    <property type="protein sequence ID" value="NYD85734.1"/>
    <property type="molecule type" value="Genomic_DNA"/>
</dbReference>
<dbReference type="AlphaFoldDB" id="A0A7Y9FE86"/>
<keyword evidence="5" id="KW-1185">Reference proteome</keyword>